<evidence type="ECO:0000313" key="2">
    <source>
        <dbReference type="Proteomes" id="UP001146505"/>
    </source>
</evidence>
<evidence type="ECO:0000313" key="1">
    <source>
        <dbReference type="EMBL" id="MCZ9304562.1"/>
    </source>
</evidence>
<dbReference type="GeneID" id="301812553"/>
<keyword evidence="2" id="KW-1185">Reference proteome</keyword>
<dbReference type="Proteomes" id="UP001146505">
    <property type="component" value="Unassembled WGS sequence"/>
</dbReference>
<proteinExistence type="predicted"/>
<name>A0A9X3M608_9CORY</name>
<comment type="caution">
    <text evidence="1">The sequence shown here is derived from an EMBL/GenBank/DDBJ whole genome shotgun (WGS) entry which is preliminary data.</text>
</comment>
<dbReference type="RefSeq" id="WP_034967728.1">
    <property type="nucleotide sequence ID" value="NZ_JAKMUV010000002.1"/>
</dbReference>
<sequence>MDNGKGTEVVFLGRAVASALGCGSPVADCLIFMTPQRTHILPIWVEPTVDLGGRPTDAEVLANILKNDEARDPWFARIATNSRGQMTAGLVLEEGESERYIDLRPSTLEPLWHAGVLFDVRVAPGVESALIRVNPAWVEELEAKLKQVDEDGDQVDFLLDWDPAEMGFSASDNADSDFQQMWEGLGLSSDLDDWLKE</sequence>
<dbReference type="AlphaFoldDB" id="A0A9X3M608"/>
<dbReference type="EMBL" id="JAKMUV010000002">
    <property type="protein sequence ID" value="MCZ9304562.1"/>
    <property type="molecule type" value="Genomic_DNA"/>
</dbReference>
<reference evidence="1" key="1">
    <citation type="submission" date="2022-02" db="EMBL/GenBank/DDBJ databases">
        <title>Corynebacterium sp. from urogenital microbiome.</title>
        <authorList>
            <person name="Cappelli E.A."/>
            <person name="Ribeiro T.G."/>
            <person name="Peixe L."/>
        </authorList>
    </citation>
    <scope>NUCLEOTIDE SEQUENCE</scope>
    <source>
        <strain evidence="1">C9Ua_112</strain>
    </source>
</reference>
<organism evidence="1 2">
    <name type="scientific">Corynebacterium macclintockiae</name>
    <dbReference type="NCBI Taxonomy" id="2913501"/>
    <lineage>
        <taxon>Bacteria</taxon>
        <taxon>Bacillati</taxon>
        <taxon>Actinomycetota</taxon>
        <taxon>Actinomycetes</taxon>
        <taxon>Mycobacteriales</taxon>
        <taxon>Corynebacteriaceae</taxon>
        <taxon>Corynebacterium</taxon>
    </lineage>
</organism>
<protein>
    <submittedName>
        <fullName evidence="1">Uncharacterized protein</fullName>
    </submittedName>
</protein>
<accession>A0A9X3M608</accession>
<gene>
    <name evidence="1" type="ORF">L8U58_03275</name>
</gene>